<sequence>MDVAIVILFLLCWLLASHYLKTKGQSLFLRNAIGILFGFCTVFLWFMLSSMLELHQVTDATPDSNPAPLESPVASEEVKDDGVLTAQQYWFAYQANEVAADLKFRSKPVTIKGVVRGVRKGAFGGMYVDLATADEHKDVSTSFETELEAYVAKLSKGDQVILTCIGNGLSFGVPTLRNCTSE</sequence>
<comment type="caution">
    <text evidence="2">The sequence shown here is derived from an EMBL/GenBank/DDBJ whole genome shotgun (WGS) entry which is preliminary data.</text>
</comment>
<evidence type="ECO:0000313" key="2">
    <source>
        <dbReference type="EMBL" id="MYM41923.1"/>
    </source>
</evidence>
<protein>
    <recommendedName>
        <fullName evidence="4">tRNA_anti-like</fullName>
    </recommendedName>
</protein>
<keyword evidence="3" id="KW-1185">Reference proteome</keyword>
<evidence type="ECO:0008006" key="4">
    <source>
        <dbReference type="Google" id="ProtNLM"/>
    </source>
</evidence>
<evidence type="ECO:0000256" key="1">
    <source>
        <dbReference type="SAM" id="Phobius"/>
    </source>
</evidence>
<dbReference type="EMBL" id="WWCM01000025">
    <property type="protein sequence ID" value="MYM41923.1"/>
    <property type="molecule type" value="Genomic_DNA"/>
</dbReference>
<dbReference type="RefSeq" id="WP_161041181.1">
    <property type="nucleotide sequence ID" value="NZ_WWCM01000025.1"/>
</dbReference>
<keyword evidence="1" id="KW-0472">Membrane</keyword>
<organism evidence="2 3">
    <name type="scientific">Duganella qianjiadongensis</name>
    <dbReference type="NCBI Taxonomy" id="2692176"/>
    <lineage>
        <taxon>Bacteria</taxon>
        <taxon>Pseudomonadati</taxon>
        <taxon>Pseudomonadota</taxon>
        <taxon>Betaproteobacteria</taxon>
        <taxon>Burkholderiales</taxon>
        <taxon>Oxalobacteraceae</taxon>
        <taxon>Telluria group</taxon>
        <taxon>Duganella</taxon>
    </lineage>
</organism>
<keyword evidence="1" id="KW-1133">Transmembrane helix</keyword>
<name>A0ABW9VQU9_9BURK</name>
<dbReference type="InterPro" id="IPR024422">
    <property type="entry name" value="Protein_unknown_function_OB"/>
</dbReference>
<dbReference type="Pfam" id="PF12869">
    <property type="entry name" value="tRNA_anti-like"/>
    <property type="match status" value="1"/>
</dbReference>
<evidence type="ECO:0000313" key="3">
    <source>
        <dbReference type="Proteomes" id="UP000478090"/>
    </source>
</evidence>
<feature type="transmembrane region" description="Helical" evidence="1">
    <location>
        <begin position="27"/>
        <end position="48"/>
    </location>
</feature>
<keyword evidence="1" id="KW-0812">Transmembrane</keyword>
<dbReference type="Proteomes" id="UP000478090">
    <property type="component" value="Unassembled WGS sequence"/>
</dbReference>
<accession>A0ABW9VQU9</accession>
<reference evidence="2 3" key="1">
    <citation type="submission" date="2019-12" db="EMBL/GenBank/DDBJ databases">
        <title>Novel species isolated from a subtropical stream in China.</title>
        <authorList>
            <person name="Lu H."/>
        </authorList>
    </citation>
    <scope>NUCLEOTIDE SEQUENCE [LARGE SCALE GENOMIC DNA]</scope>
    <source>
        <strain evidence="2 3">CY13W</strain>
    </source>
</reference>
<gene>
    <name evidence="2" type="ORF">GTP27_21700</name>
</gene>
<proteinExistence type="predicted"/>